<dbReference type="Proteomes" id="UP001258994">
    <property type="component" value="Chromosome"/>
</dbReference>
<gene>
    <name evidence="2" type="ORF">RGQ13_18940</name>
</gene>
<dbReference type="PRINTS" id="PR00111">
    <property type="entry name" value="ABHYDROLASE"/>
</dbReference>
<dbReference type="Gene3D" id="3.40.50.1820">
    <property type="entry name" value="alpha/beta hydrolase"/>
    <property type="match status" value="1"/>
</dbReference>
<proteinExistence type="predicted"/>
<sequence length="297" mass="33878">MTFFYFQEQKIAYHQIESDKQCTRKNDSEIKTLVFLHGLGADHRQFIDTGRKFSGYRILVIDMPGHGETVIDPSEKLEHWFRFETFSNITLALLDHLCIDKATFVGLSMGAGISIQVALKQPTRVESLILIRPAWLNRSATPNLLAIKSIGEDILQGGIEYAEDRLRTQKWFQKLELENPLCTKSIVGLFTRPQATTAAMVLINLVNDSPFQQSASLIKIKQPTIVIGNDEDLFHPINIAEQLSELIPNAHYQQLPSRYQQSEEHHHQLIQLMHLFLTSGANQHQKPEPKLVELCIK</sequence>
<keyword evidence="3" id="KW-1185">Reference proteome</keyword>
<organism evidence="2 3">
    <name type="scientific">Thalassotalea psychrophila</name>
    <dbReference type="NCBI Taxonomy" id="3065647"/>
    <lineage>
        <taxon>Bacteria</taxon>
        <taxon>Pseudomonadati</taxon>
        <taxon>Pseudomonadota</taxon>
        <taxon>Gammaproteobacteria</taxon>
        <taxon>Alteromonadales</taxon>
        <taxon>Colwelliaceae</taxon>
        <taxon>Thalassotalea</taxon>
    </lineage>
</organism>
<dbReference type="SUPFAM" id="SSF53474">
    <property type="entry name" value="alpha/beta-Hydrolases"/>
    <property type="match status" value="1"/>
</dbReference>
<name>A0ABY9TUD7_9GAMM</name>
<dbReference type="InterPro" id="IPR029058">
    <property type="entry name" value="AB_hydrolase_fold"/>
</dbReference>
<dbReference type="PANTHER" id="PTHR43798:SF33">
    <property type="entry name" value="HYDROLASE, PUTATIVE (AFU_ORTHOLOGUE AFUA_2G14860)-RELATED"/>
    <property type="match status" value="1"/>
</dbReference>
<dbReference type="Pfam" id="PF00561">
    <property type="entry name" value="Abhydrolase_1"/>
    <property type="match status" value="1"/>
</dbReference>
<dbReference type="PANTHER" id="PTHR43798">
    <property type="entry name" value="MONOACYLGLYCEROL LIPASE"/>
    <property type="match status" value="1"/>
</dbReference>
<evidence type="ECO:0000313" key="3">
    <source>
        <dbReference type="Proteomes" id="UP001258994"/>
    </source>
</evidence>
<dbReference type="InterPro" id="IPR050266">
    <property type="entry name" value="AB_hydrolase_sf"/>
</dbReference>
<evidence type="ECO:0000313" key="2">
    <source>
        <dbReference type="EMBL" id="WNC72174.1"/>
    </source>
</evidence>
<dbReference type="RefSeq" id="WP_348391293.1">
    <property type="nucleotide sequence ID" value="NZ_CP134145.1"/>
</dbReference>
<keyword evidence="2" id="KW-0378">Hydrolase</keyword>
<feature type="domain" description="AB hydrolase-1" evidence="1">
    <location>
        <begin position="32"/>
        <end position="253"/>
    </location>
</feature>
<evidence type="ECO:0000259" key="1">
    <source>
        <dbReference type="Pfam" id="PF00561"/>
    </source>
</evidence>
<dbReference type="GO" id="GO:0016787">
    <property type="term" value="F:hydrolase activity"/>
    <property type="evidence" value="ECO:0007669"/>
    <property type="project" value="UniProtKB-KW"/>
</dbReference>
<protein>
    <submittedName>
        <fullName evidence="2">Alpha/beta hydrolase</fullName>
    </submittedName>
</protein>
<dbReference type="EMBL" id="CP134145">
    <property type="protein sequence ID" value="WNC72174.1"/>
    <property type="molecule type" value="Genomic_DNA"/>
</dbReference>
<dbReference type="InterPro" id="IPR000073">
    <property type="entry name" value="AB_hydrolase_1"/>
</dbReference>
<reference evidence="3" key="1">
    <citation type="submission" date="2023-09" db="EMBL/GenBank/DDBJ databases">
        <authorList>
            <person name="Li S."/>
            <person name="Li X."/>
            <person name="Zhang C."/>
            <person name="Zhao Z."/>
        </authorList>
    </citation>
    <scope>NUCLEOTIDE SEQUENCE [LARGE SCALE GENOMIC DNA]</scope>
    <source>
        <strain evidence="3">SQ149</strain>
    </source>
</reference>
<accession>A0ABY9TUD7</accession>